<dbReference type="AlphaFoldDB" id="A0A7C8M486"/>
<keyword evidence="3" id="KW-1185">Reference proteome</keyword>
<gene>
    <name evidence="2" type="ORF">BDV95DRAFT_587222</name>
</gene>
<evidence type="ECO:0000313" key="2">
    <source>
        <dbReference type="EMBL" id="KAF2865263.1"/>
    </source>
</evidence>
<accession>A0A7C8M486</accession>
<organism evidence="2 3">
    <name type="scientific">Massariosphaeria phaeospora</name>
    <dbReference type="NCBI Taxonomy" id="100035"/>
    <lineage>
        <taxon>Eukaryota</taxon>
        <taxon>Fungi</taxon>
        <taxon>Dikarya</taxon>
        <taxon>Ascomycota</taxon>
        <taxon>Pezizomycotina</taxon>
        <taxon>Dothideomycetes</taxon>
        <taxon>Pleosporomycetidae</taxon>
        <taxon>Pleosporales</taxon>
        <taxon>Pleosporales incertae sedis</taxon>
        <taxon>Massariosphaeria</taxon>
    </lineage>
</organism>
<evidence type="ECO:0000259" key="1">
    <source>
        <dbReference type="Pfam" id="PF24864"/>
    </source>
</evidence>
<evidence type="ECO:0000313" key="3">
    <source>
        <dbReference type="Proteomes" id="UP000481861"/>
    </source>
</evidence>
<dbReference type="PANTHER" id="PTHR38790">
    <property type="entry name" value="2EXR DOMAIN-CONTAINING PROTEIN-RELATED"/>
    <property type="match status" value="1"/>
</dbReference>
<protein>
    <recommendedName>
        <fullName evidence="1">DUF7730 domain-containing protein</fullName>
    </recommendedName>
</protein>
<reference evidence="2 3" key="1">
    <citation type="submission" date="2020-01" db="EMBL/GenBank/DDBJ databases">
        <authorList>
            <consortium name="DOE Joint Genome Institute"/>
            <person name="Haridas S."/>
            <person name="Albert R."/>
            <person name="Binder M."/>
            <person name="Bloem J."/>
            <person name="Labutti K."/>
            <person name="Salamov A."/>
            <person name="Andreopoulos B."/>
            <person name="Baker S.E."/>
            <person name="Barry K."/>
            <person name="Bills G."/>
            <person name="Bluhm B.H."/>
            <person name="Cannon C."/>
            <person name="Castanera R."/>
            <person name="Culley D.E."/>
            <person name="Daum C."/>
            <person name="Ezra D."/>
            <person name="Gonzalez J.B."/>
            <person name="Henrissat B."/>
            <person name="Kuo A."/>
            <person name="Liang C."/>
            <person name="Lipzen A."/>
            <person name="Lutzoni F."/>
            <person name="Magnuson J."/>
            <person name="Mondo S."/>
            <person name="Nolan M."/>
            <person name="Ohm R."/>
            <person name="Pangilinan J."/>
            <person name="Park H.-J.H."/>
            <person name="Ramirez L."/>
            <person name="Alfaro M."/>
            <person name="Sun H."/>
            <person name="Tritt A."/>
            <person name="Yoshinaga Y."/>
            <person name="Zwiers L.-H.L."/>
            <person name="Turgeon B.G."/>
            <person name="Goodwin S.B."/>
            <person name="Spatafora J.W."/>
            <person name="Crous P.W."/>
            <person name="Grigoriev I.V."/>
        </authorList>
    </citation>
    <scope>NUCLEOTIDE SEQUENCE [LARGE SCALE GENOMIC DNA]</scope>
    <source>
        <strain evidence="2 3">CBS 611.86</strain>
    </source>
</reference>
<sequence>MVLPEENFQRKDSTVQYYAYRHSTLFKGLNCLLCPLTCGCFWCWTTPQDQIASDMKYKGFPTHKRMADMHFARKARKINRRNSLSDVKPVGKLASIFKSRKELSRQTISPLFAKLPYEIRIEIFKHVLFDTGAVFVDTVKIDQDKWNSFHMIRAQACQLDLATLGDLHTVSPSLLLHKSRLDTALLQTCHLAYIEALPILYVQTQFVFQHPRHLVAFSHSIPRTHHAHIRSIRMDFSTISNYQEYRRDYSSFVHHRTFVTPLRRPMQEYFHVIRSMQCLRFMCIAFNITGDMHVSGAELGVMLPEIQEYHERTRGATGTQCRVHLSVYNVTELVCQKTSSGLIKLDRAN</sequence>
<dbReference type="InterPro" id="IPR056632">
    <property type="entry name" value="DUF7730"/>
</dbReference>
<dbReference type="Pfam" id="PF24864">
    <property type="entry name" value="DUF7730"/>
    <property type="match status" value="1"/>
</dbReference>
<comment type="caution">
    <text evidence="2">The sequence shown here is derived from an EMBL/GenBank/DDBJ whole genome shotgun (WGS) entry which is preliminary data.</text>
</comment>
<name>A0A7C8M486_9PLEO</name>
<proteinExistence type="predicted"/>
<feature type="domain" description="DUF7730" evidence="1">
    <location>
        <begin position="105"/>
        <end position="285"/>
    </location>
</feature>
<dbReference type="OrthoDB" id="3801532at2759"/>
<dbReference type="EMBL" id="JAADJZ010000035">
    <property type="protein sequence ID" value="KAF2865263.1"/>
    <property type="molecule type" value="Genomic_DNA"/>
</dbReference>
<dbReference type="Proteomes" id="UP000481861">
    <property type="component" value="Unassembled WGS sequence"/>
</dbReference>